<feature type="transmembrane region" description="Helical" evidence="6">
    <location>
        <begin position="6"/>
        <end position="29"/>
    </location>
</feature>
<dbReference type="PIRSF" id="PIRSF006324">
    <property type="entry name" value="LeuE"/>
    <property type="match status" value="1"/>
</dbReference>
<keyword evidence="2" id="KW-1003">Cell membrane</keyword>
<evidence type="ECO:0000313" key="8">
    <source>
        <dbReference type="Proteomes" id="UP000267268"/>
    </source>
</evidence>
<sequence length="210" mass="23455">MQDIIHLDVFVITALIFVMTPGIDTIFVLNKAISEGKTVGVYSTLGINVGVIVHTFFAAMGLSLIVAQSAIAFLILKYCGAAYLFYLGITSLLSKEELNVKFDDNKGQKSNKEHFLSGVITNVLNPKVALFFLSFFPQFIKEEAIGNAFPFLVLGSIYAFLGVIWFLIITYFSTLFSEKLRRNKKFNTYLNKCSGIIFLLMGIKVLFKSK</sequence>
<keyword evidence="5 6" id="KW-0472">Membrane</keyword>
<dbReference type="EMBL" id="CP034562">
    <property type="protein sequence ID" value="AZQ64421.1"/>
    <property type="molecule type" value="Genomic_DNA"/>
</dbReference>
<dbReference type="PANTHER" id="PTHR30086:SF20">
    <property type="entry name" value="ARGININE EXPORTER PROTEIN ARGO-RELATED"/>
    <property type="match status" value="1"/>
</dbReference>
<dbReference type="PANTHER" id="PTHR30086">
    <property type="entry name" value="ARGININE EXPORTER PROTEIN ARGO"/>
    <property type="match status" value="1"/>
</dbReference>
<dbReference type="RefSeq" id="WP_126618093.1">
    <property type="nucleotide sequence ID" value="NZ_CP034562.1"/>
</dbReference>
<evidence type="ECO:0000313" key="7">
    <source>
        <dbReference type="EMBL" id="AZQ64421.1"/>
    </source>
</evidence>
<reference evidence="7 8" key="1">
    <citation type="submission" date="2018-12" db="EMBL/GenBank/DDBJ databases">
        <title>Flammeovirga pectinis sp. nov., isolated from the gut of the Korean scallop, Patinopecten yessoensis.</title>
        <authorList>
            <person name="Bae J.-W."/>
            <person name="Jeong Y.-S."/>
            <person name="Kang W."/>
        </authorList>
    </citation>
    <scope>NUCLEOTIDE SEQUENCE [LARGE SCALE GENOMIC DNA]</scope>
    <source>
        <strain evidence="7 8">L12M1</strain>
    </source>
</reference>
<dbReference type="OrthoDB" id="9784202at2"/>
<gene>
    <name evidence="7" type="ORF">EI427_20050</name>
</gene>
<dbReference type="Pfam" id="PF01810">
    <property type="entry name" value="LysE"/>
    <property type="match status" value="1"/>
</dbReference>
<feature type="transmembrane region" description="Helical" evidence="6">
    <location>
        <begin position="115"/>
        <end position="136"/>
    </location>
</feature>
<dbReference type="Proteomes" id="UP000267268">
    <property type="component" value="Chromosome 1"/>
</dbReference>
<accession>A0A3Q9FNT7</accession>
<evidence type="ECO:0000256" key="2">
    <source>
        <dbReference type="ARBA" id="ARBA00022475"/>
    </source>
</evidence>
<dbReference type="AlphaFoldDB" id="A0A3Q9FNT7"/>
<comment type="subcellular location">
    <subcellularLocation>
        <location evidence="1">Cell membrane</location>
        <topology evidence="1">Multi-pass membrane protein</topology>
    </subcellularLocation>
</comment>
<evidence type="ECO:0000256" key="4">
    <source>
        <dbReference type="ARBA" id="ARBA00022989"/>
    </source>
</evidence>
<proteinExistence type="predicted"/>
<protein>
    <submittedName>
        <fullName evidence="7">LysE family translocator</fullName>
    </submittedName>
</protein>
<dbReference type="KEGG" id="fll:EI427_20050"/>
<feature type="transmembrane region" description="Helical" evidence="6">
    <location>
        <begin position="71"/>
        <end position="94"/>
    </location>
</feature>
<feature type="transmembrane region" description="Helical" evidence="6">
    <location>
        <begin position="148"/>
        <end position="168"/>
    </location>
</feature>
<dbReference type="GO" id="GO:0005886">
    <property type="term" value="C:plasma membrane"/>
    <property type="evidence" value="ECO:0007669"/>
    <property type="project" value="UniProtKB-SubCell"/>
</dbReference>
<evidence type="ECO:0000256" key="3">
    <source>
        <dbReference type="ARBA" id="ARBA00022692"/>
    </source>
</evidence>
<keyword evidence="4 6" id="KW-1133">Transmembrane helix</keyword>
<feature type="transmembrane region" description="Helical" evidence="6">
    <location>
        <begin position="41"/>
        <end position="65"/>
    </location>
</feature>
<name>A0A3Q9FNT7_9BACT</name>
<dbReference type="InterPro" id="IPR001123">
    <property type="entry name" value="LeuE-type"/>
</dbReference>
<evidence type="ECO:0000256" key="5">
    <source>
        <dbReference type="ARBA" id="ARBA00023136"/>
    </source>
</evidence>
<keyword evidence="3 6" id="KW-0812">Transmembrane</keyword>
<organism evidence="7 8">
    <name type="scientific">Flammeovirga pectinis</name>
    <dbReference type="NCBI Taxonomy" id="2494373"/>
    <lineage>
        <taxon>Bacteria</taxon>
        <taxon>Pseudomonadati</taxon>
        <taxon>Bacteroidota</taxon>
        <taxon>Cytophagia</taxon>
        <taxon>Cytophagales</taxon>
        <taxon>Flammeovirgaceae</taxon>
        <taxon>Flammeovirga</taxon>
    </lineage>
</organism>
<evidence type="ECO:0000256" key="1">
    <source>
        <dbReference type="ARBA" id="ARBA00004651"/>
    </source>
</evidence>
<evidence type="ECO:0000256" key="6">
    <source>
        <dbReference type="SAM" id="Phobius"/>
    </source>
</evidence>
<dbReference type="GO" id="GO:0015171">
    <property type="term" value="F:amino acid transmembrane transporter activity"/>
    <property type="evidence" value="ECO:0007669"/>
    <property type="project" value="TreeGrafter"/>
</dbReference>
<feature type="transmembrane region" description="Helical" evidence="6">
    <location>
        <begin position="189"/>
        <end position="207"/>
    </location>
</feature>
<keyword evidence="8" id="KW-1185">Reference proteome</keyword>